<dbReference type="GO" id="GO:0016036">
    <property type="term" value="P:cellular response to phosphate starvation"/>
    <property type="evidence" value="ECO:0007669"/>
    <property type="project" value="TreeGrafter"/>
</dbReference>
<proteinExistence type="predicted"/>
<organism evidence="9 10">
    <name type="scientific">Candidatus Anaerostipes excrementavium</name>
    <dbReference type="NCBI Taxonomy" id="2838463"/>
    <lineage>
        <taxon>Bacteria</taxon>
        <taxon>Bacillati</taxon>
        <taxon>Bacillota</taxon>
        <taxon>Clostridia</taxon>
        <taxon>Lachnospirales</taxon>
        <taxon>Lachnospiraceae</taxon>
        <taxon>Anaerostipes</taxon>
    </lineage>
</organism>
<comment type="caution">
    <text evidence="9">The sequence shown here is derived from an EMBL/GenBank/DDBJ whole genome shotgun (WGS) entry which is preliminary data.</text>
</comment>
<dbReference type="InterPro" id="IPR036097">
    <property type="entry name" value="HisK_dim/P_sf"/>
</dbReference>
<sequence length="308" mass="36299">MGEMIVIIVLLAALCIISSKFYFLKKDVYDFGRYLDECLDQMISGKEMRQMEEAEESMWGKTYDKLKKLDYIWKKQRKKSIDDKRKMKELISDISHQTRTPAANMKLYLEILKQEDLTQEERTYYLEKLEMQEEKLEFFMESLVKMSRLESEVLTLHMDDRAVSVTLGKAVAAIVPKAQKKQISIYVDCEEFIRLYHDAKWTEEAIFNLLDNAVKYTEPKGKIRISVKEQEIYTKISVCDTGKGIEQSRQAEIFQRFYREPEVYQEEGIGIGLYLARKIITMQNGYMEVHSEPGKGSEFQIYLPREEL</sequence>
<accession>A0A9D1WTC2</accession>
<dbReference type="AlphaFoldDB" id="A0A9D1WTC2"/>
<feature type="domain" description="Histidine kinase" evidence="8">
    <location>
        <begin position="93"/>
        <end position="307"/>
    </location>
</feature>
<dbReference type="InterPro" id="IPR003594">
    <property type="entry name" value="HATPase_dom"/>
</dbReference>
<evidence type="ECO:0000256" key="3">
    <source>
        <dbReference type="ARBA" id="ARBA00012438"/>
    </source>
</evidence>
<keyword evidence="7" id="KW-0902">Two-component regulatory system</keyword>
<dbReference type="GO" id="GO:0000155">
    <property type="term" value="F:phosphorelay sensor kinase activity"/>
    <property type="evidence" value="ECO:0007669"/>
    <property type="project" value="InterPro"/>
</dbReference>
<comment type="subcellular location">
    <subcellularLocation>
        <location evidence="2">Membrane</location>
    </subcellularLocation>
</comment>
<dbReference type="GO" id="GO:0004721">
    <property type="term" value="F:phosphoprotein phosphatase activity"/>
    <property type="evidence" value="ECO:0007669"/>
    <property type="project" value="TreeGrafter"/>
</dbReference>
<dbReference type="SUPFAM" id="SSF47384">
    <property type="entry name" value="Homodimeric domain of signal transducing histidine kinase"/>
    <property type="match status" value="1"/>
</dbReference>
<dbReference type="InterPro" id="IPR036890">
    <property type="entry name" value="HATPase_C_sf"/>
</dbReference>
<dbReference type="GO" id="GO:0005886">
    <property type="term" value="C:plasma membrane"/>
    <property type="evidence" value="ECO:0007669"/>
    <property type="project" value="TreeGrafter"/>
</dbReference>
<protein>
    <recommendedName>
        <fullName evidence="3">histidine kinase</fullName>
        <ecNumber evidence="3">2.7.13.3</ecNumber>
    </recommendedName>
</protein>
<dbReference type="SUPFAM" id="SSF55874">
    <property type="entry name" value="ATPase domain of HSP90 chaperone/DNA topoisomerase II/histidine kinase"/>
    <property type="match status" value="1"/>
</dbReference>
<reference evidence="9" key="2">
    <citation type="submission" date="2021-04" db="EMBL/GenBank/DDBJ databases">
        <authorList>
            <person name="Gilroy R."/>
        </authorList>
    </citation>
    <scope>NUCLEOTIDE SEQUENCE</scope>
    <source>
        <strain evidence="9">CHK191-13928</strain>
    </source>
</reference>
<dbReference type="Gene3D" id="3.30.565.10">
    <property type="entry name" value="Histidine kinase-like ATPase, C-terminal domain"/>
    <property type="match status" value="1"/>
</dbReference>
<name>A0A9D1WTC2_9FIRM</name>
<evidence type="ECO:0000256" key="7">
    <source>
        <dbReference type="ARBA" id="ARBA00023012"/>
    </source>
</evidence>
<keyword evidence="5" id="KW-0808">Transferase</keyword>
<evidence type="ECO:0000256" key="1">
    <source>
        <dbReference type="ARBA" id="ARBA00000085"/>
    </source>
</evidence>
<keyword evidence="4" id="KW-0597">Phosphoprotein</keyword>
<dbReference type="InterPro" id="IPR004358">
    <property type="entry name" value="Sig_transdc_His_kin-like_C"/>
</dbReference>
<dbReference type="InterPro" id="IPR050351">
    <property type="entry name" value="BphY/WalK/GraS-like"/>
</dbReference>
<dbReference type="SMART" id="SM00388">
    <property type="entry name" value="HisKA"/>
    <property type="match status" value="1"/>
</dbReference>
<dbReference type="PANTHER" id="PTHR45453">
    <property type="entry name" value="PHOSPHATE REGULON SENSOR PROTEIN PHOR"/>
    <property type="match status" value="1"/>
</dbReference>
<reference evidence="9" key="1">
    <citation type="journal article" date="2021" name="PeerJ">
        <title>Extensive microbial diversity within the chicken gut microbiome revealed by metagenomics and culture.</title>
        <authorList>
            <person name="Gilroy R."/>
            <person name="Ravi A."/>
            <person name="Getino M."/>
            <person name="Pursley I."/>
            <person name="Horton D.L."/>
            <person name="Alikhan N.F."/>
            <person name="Baker D."/>
            <person name="Gharbi K."/>
            <person name="Hall N."/>
            <person name="Watson M."/>
            <person name="Adriaenssens E.M."/>
            <person name="Foster-Nyarko E."/>
            <person name="Jarju S."/>
            <person name="Secka A."/>
            <person name="Antonio M."/>
            <person name="Oren A."/>
            <person name="Chaudhuri R.R."/>
            <person name="La Ragione R."/>
            <person name="Hildebrand F."/>
            <person name="Pallen M.J."/>
        </authorList>
    </citation>
    <scope>NUCLEOTIDE SEQUENCE</scope>
    <source>
        <strain evidence="9">CHK191-13928</strain>
    </source>
</reference>
<evidence type="ECO:0000313" key="10">
    <source>
        <dbReference type="Proteomes" id="UP000886721"/>
    </source>
</evidence>
<evidence type="ECO:0000259" key="8">
    <source>
        <dbReference type="PROSITE" id="PS50109"/>
    </source>
</evidence>
<dbReference type="PROSITE" id="PS50109">
    <property type="entry name" value="HIS_KIN"/>
    <property type="match status" value="1"/>
</dbReference>
<dbReference type="PRINTS" id="PR00344">
    <property type="entry name" value="BCTRLSENSOR"/>
</dbReference>
<evidence type="ECO:0000256" key="5">
    <source>
        <dbReference type="ARBA" id="ARBA00022679"/>
    </source>
</evidence>
<evidence type="ECO:0000256" key="2">
    <source>
        <dbReference type="ARBA" id="ARBA00004370"/>
    </source>
</evidence>
<dbReference type="Proteomes" id="UP000886721">
    <property type="component" value="Unassembled WGS sequence"/>
</dbReference>
<dbReference type="InterPro" id="IPR003661">
    <property type="entry name" value="HisK_dim/P_dom"/>
</dbReference>
<dbReference type="CDD" id="cd00082">
    <property type="entry name" value="HisKA"/>
    <property type="match status" value="1"/>
</dbReference>
<dbReference type="EMBL" id="DXEM01000005">
    <property type="protein sequence ID" value="HIX66784.1"/>
    <property type="molecule type" value="Genomic_DNA"/>
</dbReference>
<dbReference type="Gene3D" id="1.10.287.130">
    <property type="match status" value="1"/>
</dbReference>
<dbReference type="PANTHER" id="PTHR45453:SF1">
    <property type="entry name" value="PHOSPHATE REGULON SENSOR PROTEIN PHOR"/>
    <property type="match status" value="1"/>
</dbReference>
<dbReference type="SMART" id="SM00387">
    <property type="entry name" value="HATPase_c"/>
    <property type="match status" value="1"/>
</dbReference>
<dbReference type="EC" id="2.7.13.3" evidence="3"/>
<dbReference type="Pfam" id="PF02518">
    <property type="entry name" value="HATPase_c"/>
    <property type="match status" value="1"/>
</dbReference>
<dbReference type="InterPro" id="IPR005467">
    <property type="entry name" value="His_kinase_dom"/>
</dbReference>
<evidence type="ECO:0000256" key="4">
    <source>
        <dbReference type="ARBA" id="ARBA00022553"/>
    </source>
</evidence>
<evidence type="ECO:0000313" key="9">
    <source>
        <dbReference type="EMBL" id="HIX66784.1"/>
    </source>
</evidence>
<gene>
    <name evidence="9" type="ORF">H9735_01510</name>
</gene>
<keyword evidence="6 9" id="KW-0418">Kinase</keyword>
<dbReference type="FunFam" id="3.30.565.10:FF:000006">
    <property type="entry name" value="Sensor histidine kinase WalK"/>
    <property type="match status" value="1"/>
</dbReference>
<evidence type="ECO:0000256" key="6">
    <source>
        <dbReference type="ARBA" id="ARBA00022777"/>
    </source>
</evidence>
<comment type="catalytic activity">
    <reaction evidence="1">
        <text>ATP + protein L-histidine = ADP + protein N-phospho-L-histidine.</text>
        <dbReference type="EC" id="2.7.13.3"/>
    </reaction>
</comment>
<dbReference type="Pfam" id="PF00512">
    <property type="entry name" value="HisKA"/>
    <property type="match status" value="1"/>
</dbReference>